<dbReference type="Proteomes" id="UP001165960">
    <property type="component" value="Unassembled WGS sequence"/>
</dbReference>
<protein>
    <submittedName>
        <fullName evidence="1">Glucose-6-phosphate 1-dehydrogenase</fullName>
        <ecNumber evidence="1">1.1.1.-</ecNumber>
    </submittedName>
</protein>
<dbReference type="EMBL" id="QTSX02005735">
    <property type="protein sequence ID" value="KAJ9058228.1"/>
    <property type="molecule type" value="Genomic_DNA"/>
</dbReference>
<organism evidence="1 2">
    <name type="scientific">Entomophthora muscae</name>
    <dbReference type="NCBI Taxonomy" id="34485"/>
    <lineage>
        <taxon>Eukaryota</taxon>
        <taxon>Fungi</taxon>
        <taxon>Fungi incertae sedis</taxon>
        <taxon>Zoopagomycota</taxon>
        <taxon>Entomophthoromycotina</taxon>
        <taxon>Entomophthoromycetes</taxon>
        <taxon>Entomophthorales</taxon>
        <taxon>Entomophthoraceae</taxon>
        <taxon>Entomophthora</taxon>
    </lineage>
</organism>
<accession>A0ACC2S7E8</accession>
<keyword evidence="2" id="KW-1185">Reference proteome</keyword>
<name>A0ACC2S7E8_9FUNG</name>
<dbReference type="EC" id="1.1.1.-" evidence="1"/>
<evidence type="ECO:0000313" key="2">
    <source>
        <dbReference type="Proteomes" id="UP001165960"/>
    </source>
</evidence>
<comment type="caution">
    <text evidence="1">The sequence shown here is derived from an EMBL/GenBank/DDBJ whole genome shotgun (WGS) entry which is preliminary data.</text>
</comment>
<keyword evidence="1" id="KW-0560">Oxidoreductase</keyword>
<reference evidence="1" key="1">
    <citation type="submission" date="2022-04" db="EMBL/GenBank/DDBJ databases">
        <title>Genome of the entomopathogenic fungus Entomophthora muscae.</title>
        <authorList>
            <person name="Elya C."/>
            <person name="Lovett B.R."/>
            <person name="Lee E."/>
            <person name="Macias A.M."/>
            <person name="Hajek A.E."/>
            <person name="De Bivort B.L."/>
            <person name="Kasson M.T."/>
            <person name="De Fine Licht H.H."/>
            <person name="Stajich J.E."/>
        </authorList>
    </citation>
    <scope>NUCLEOTIDE SEQUENCE</scope>
    <source>
        <strain evidence="1">Berkeley</strain>
    </source>
</reference>
<proteinExistence type="predicted"/>
<gene>
    <name evidence="1" type="primary">ZWF1_1</name>
    <name evidence="1" type="ORF">DSO57_1014454</name>
</gene>
<sequence>MSDSTVIIVLGASGDLAKKKTFPALFGVFKDNFMPPNTFILGYARSEMDRSSFHDRFSKNLTKNDQDKGKVPQFLDLCEYVRGSYDKAEDFKNLNKEIEKREGGSKRRRIFYLALPPSVYGDVAKGLREHCYCEGGQNRLVIEKPFGFDTESSNKLGKQLSSLWSEEEIYRIDHYLGKEMVKNIIPLRFANVFFGTVWNRQSIDNVQITFKEPFGTEGRGGYFDEFGIIRDVIQNHLIQVLCYLAMEKPLSLDAEHVRDEKVKVLKCIHPLKEDDILVGQYTKSLDGQKPGYRDDEGVKKDSNAPTFAALVLHIDNDRWSGVPFIFKSGKALEEHKVEVRIQFQECPGNIFPGVSRNELVIRLQPNEAVYVKFQNKLPGLEMIPVVTELDLTYKERFPNQRIPDAYEALLLDVLNNNHSNFVRDDELEAAWEIFTPILHKIDANEITCEPYPYGSRGPSSLSAFVEKHGYKRDTQPYDWNDIKAQQGKL</sequence>
<evidence type="ECO:0000313" key="1">
    <source>
        <dbReference type="EMBL" id="KAJ9058228.1"/>
    </source>
</evidence>